<evidence type="ECO:0000256" key="1">
    <source>
        <dbReference type="ARBA" id="ARBA00009619"/>
    </source>
</evidence>
<dbReference type="Pfam" id="PF11069">
    <property type="entry name" value="CFAP298"/>
    <property type="match status" value="1"/>
</dbReference>
<dbReference type="EMBL" id="JBGBPQ010000006">
    <property type="protein sequence ID" value="KAL1522649.1"/>
    <property type="molecule type" value="Genomic_DNA"/>
</dbReference>
<evidence type="ECO:0000313" key="3">
    <source>
        <dbReference type="EMBL" id="KAL1522649.1"/>
    </source>
</evidence>
<keyword evidence="4" id="KW-1185">Reference proteome</keyword>
<dbReference type="GO" id="GO:0003352">
    <property type="term" value="P:regulation of cilium movement"/>
    <property type="evidence" value="ECO:0007669"/>
    <property type="project" value="InterPro"/>
</dbReference>
<dbReference type="AlphaFoldDB" id="A0AB34JM58"/>
<accession>A0AB34JM58</accession>
<evidence type="ECO:0000313" key="4">
    <source>
        <dbReference type="Proteomes" id="UP001515480"/>
    </source>
</evidence>
<feature type="compositionally biased region" description="Polar residues" evidence="2">
    <location>
        <begin position="200"/>
        <end position="209"/>
    </location>
</feature>
<feature type="region of interest" description="Disordered" evidence="2">
    <location>
        <begin position="198"/>
        <end position="226"/>
    </location>
</feature>
<comment type="similarity">
    <text evidence="1">Belongs to the CFAP298 family.</text>
</comment>
<evidence type="ECO:0000256" key="2">
    <source>
        <dbReference type="SAM" id="MobiDB-lite"/>
    </source>
</evidence>
<dbReference type="Proteomes" id="UP001515480">
    <property type="component" value="Unassembled WGS sequence"/>
</dbReference>
<name>A0AB34JM58_PRYPA</name>
<organism evidence="3 4">
    <name type="scientific">Prymnesium parvum</name>
    <name type="common">Toxic golden alga</name>
    <dbReference type="NCBI Taxonomy" id="97485"/>
    <lineage>
        <taxon>Eukaryota</taxon>
        <taxon>Haptista</taxon>
        <taxon>Haptophyta</taxon>
        <taxon>Prymnesiophyceae</taxon>
        <taxon>Prymnesiales</taxon>
        <taxon>Prymnesiaceae</taxon>
        <taxon>Prymnesium</taxon>
    </lineage>
</organism>
<protein>
    <submittedName>
        <fullName evidence="3">Uncharacterized protein</fullName>
    </submittedName>
</protein>
<proteinExistence type="inferred from homology"/>
<dbReference type="InterPro" id="IPR021298">
    <property type="entry name" value="CFAP298"/>
</dbReference>
<dbReference type="PANTHER" id="PTHR13238">
    <property type="entry name" value="PROTEIN C21ORF59"/>
    <property type="match status" value="1"/>
</dbReference>
<dbReference type="PANTHER" id="PTHR13238:SF0">
    <property type="entry name" value="CILIA- AND FLAGELLA-ASSOCIATED PROTEIN 298"/>
    <property type="match status" value="1"/>
</dbReference>
<comment type="caution">
    <text evidence="3">The sequence shown here is derived from an EMBL/GenBank/DDBJ whole genome shotgun (WGS) entry which is preliminary data.</text>
</comment>
<gene>
    <name evidence="3" type="ORF">AB1Y20_017627</name>
</gene>
<reference evidence="3 4" key="1">
    <citation type="journal article" date="2024" name="Science">
        <title>Giant polyketide synthase enzymes in the biosynthesis of giant marine polyether toxins.</title>
        <authorList>
            <person name="Fallon T.R."/>
            <person name="Shende V.V."/>
            <person name="Wierzbicki I.H."/>
            <person name="Pendleton A.L."/>
            <person name="Watervoot N.F."/>
            <person name="Auber R.P."/>
            <person name="Gonzalez D.J."/>
            <person name="Wisecaver J.H."/>
            <person name="Moore B.S."/>
        </authorList>
    </citation>
    <scope>NUCLEOTIDE SEQUENCE [LARGE SCALE GENOMIC DNA]</scope>
    <source>
        <strain evidence="3 4">12B1</strain>
    </source>
</reference>
<sequence>MLLEVAPPEATRFLCETSASCKVDAVLSQVVQLHNLRALLASRSQEKASPVDGEASARRKRTSDEACLATSLLSPESVRQKVVVTHALLLDALHQCGSTDAEPPPSALNEAEAGLFFAGRWLEVDKSLSEYVGRNEKSKVSISLRCTGVPPSARGTSSSAPSHLALIAVAAPASAPLAPEARSGASPQENERSLSDFFRSKSQGNNRRSAAQLAVEEEEEEDDSKLTAAQAEKLCASPQVFAALANQRLQNLVREIDRTSSREMALRRLETALEDREFENFTRIVLEHAGIADPVRT</sequence>